<dbReference type="CDD" id="cd16989">
    <property type="entry name" value="ENTH_EpsinR"/>
    <property type="match status" value="1"/>
</dbReference>
<feature type="domain" description="ENTH" evidence="2">
    <location>
        <begin position="13"/>
        <end position="146"/>
    </location>
</feature>
<dbReference type="GO" id="GO:0006897">
    <property type="term" value="P:endocytosis"/>
    <property type="evidence" value="ECO:0007669"/>
    <property type="project" value="TreeGrafter"/>
</dbReference>
<dbReference type="Pfam" id="PF01417">
    <property type="entry name" value="ENTH"/>
    <property type="match status" value="1"/>
</dbReference>
<dbReference type="EMBL" id="MTYJ01000022">
    <property type="protein sequence ID" value="OQV21578.1"/>
    <property type="molecule type" value="Genomic_DNA"/>
</dbReference>
<feature type="region of interest" description="Disordered" evidence="1">
    <location>
        <begin position="145"/>
        <end position="333"/>
    </location>
</feature>
<feature type="region of interest" description="Disordered" evidence="1">
    <location>
        <begin position="538"/>
        <end position="594"/>
    </location>
</feature>
<dbReference type="InterPro" id="IPR013809">
    <property type="entry name" value="ENTH"/>
</dbReference>
<keyword evidence="4" id="KW-1185">Reference proteome</keyword>
<dbReference type="FunFam" id="1.25.40.90:FF:000006">
    <property type="entry name" value="Clathrin interactor 1"/>
    <property type="match status" value="1"/>
</dbReference>
<dbReference type="PANTHER" id="PTHR12276:SF45">
    <property type="entry name" value="CLATHRIN INTERACTOR 1"/>
    <property type="match status" value="1"/>
</dbReference>
<dbReference type="GO" id="GO:0030125">
    <property type="term" value="C:clathrin vesicle coat"/>
    <property type="evidence" value="ECO:0007669"/>
    <property type="project" value="TreeGrafter"/>
</dbReference>
<gene>
    <name evidence="3" type="ORF">BV898_04480</name>
</gene>
<dbReference type="OrthoDB" id="4033880at2759"/>
<evidence type="ECO:0000313" key="4">
    <source>
        <dbReference type="Proteomes" id="UP000192578"/>
    </source>
</evidence>
<evidence type="ECO:0000259" key="2">
    <source>
        <dbReference type="PROSITE" id="PS50942"/>
    </source>
</evidence>
<dbReference type="Gene3D" id="1.25.40.90">
    <property type="match status" value="1"/>
</dbReference>
<dbReference type="Proteomes" id="UP000192578">
    <property type="component" value="Unassembled WGS sequence"/>
</dbReference>
<feature type="compositionally biased region" description="Basic and acidic residues" evidence="1">
    <location>
        <begin position="210"/>
        <end position="223"/>
    </location>
</feature>
<comment type="caution">
    <text evidence="3">The sequence shown here is derived from an EMBL/GenBank/DDBJ whole genome shotgun (WGS) entry which is preliminary data.</text>
</comment>
<dbReference type="SMART" id="SM00273">
    <property type="entry name" value="ENTH"/>
    <property type="match status" value="1"/>
</dbReference>
<reference evidence="4" key="1">
    <citation type="submission" date="2017-01" db="EMBL/GenBank/DDBJ databases">
        <title>Comparative genomics of anhydrobiosis in the tardigrade Hypsibius dujardini.</title>
        <authorList>
            <person name="Yoshida Y."/>
            <person name="Koutsovoulos G."/>
            <person name="Laetsch D."/>
            <person name="Stevens L."/>
            <person name="Kumar S."/>
            <person name="Horikawa D."/>
            <person name="Ishino K."/>
            <person name="Komine S."/>
            <person name="Tomita M."/>
            <person name="Blaxter M."/>
            <person name="Arakawa K."/>
        </authorList>
    </citation>
    <scope>NUCLEOTIDE SEQUENCE [LARGE SCALE GENOMIC DNA]</scope>
    <source>
        <strain evidence="4">Z151</strain>
    </source>
</reference>
<dbReference type="AlphaFoldDB" id="A0A1W0X282"/>
<feature type="compositionally biased region" description="Low complexity" evidence="1">
    <location>
        <begin position="377"/>
        <end position="390"/>
    </location>
</feature>
<evidence type="ECO:0000256" key="1">
    <source>
        <dbReference type="SAM" id="MobiDB-lite"/>
    </source>
</evidence>
<dbReference type="PROSITE" id="PS50942">
    <property type="entry name" value="ENTH"/>
    <property type="match status" value="1"/>
</dbReference>
<feature type="compositionally biased region" description="Low complexity" evidence="1">
    <location>
        <begin position="577"/>
        <end position="594"/>
    </location>
</feature>
<evidence type="ECO:0000313" key="3">
    <source>
        <dbReference type="EMBL" id="OQV21578.1"/>
    </source>
</evidence>
<proteinExistence type="predicted"/>
<dbReference type="GO" id="GO:0005768">
    <property type="term" value="C:endosome"/>
    <property type="evidence" value="ECO:0007669"/>
    <property type="project" value="TreeGrafter"/>
</dbReference>
<feature type="region of interest" description="Disordered" evidence="1">
    <location>
        <begin position="363"/>
        <end position="398"/>
    </location>
</feature>
<protein>
    <submittedName>
        <fullName evidence="3">Clathrin interactor 1</fullName>
    </submittedName>
</protein>
<dbReference type="PANTHER" id="PTHR12276">
    <property type="entry name" value="EPSIN/ENT-RELATED"/>
    <property type="match status" value="1"/>
</dbReference>
<dbReference type="InterPro" id="IPR008942">
    <property type="entry name" value="ENTH_VHS"/>
</dbReference>
<organism evidence="3 4">
    <name type="scientific">Hypsibius exemplaris</name>
    <name type="common">Freshwater tardigrade</name>
    <dbReference type="NCBI Taxonomy" id="2072580"/>
    <lineage>
        <taxon>Eukaryota</taxon>
        <taxon>Metazoa</taxon>
        <taxon>Ecdysozoa</taxon>
        <taxon>Tardigrada</taxon>
        <taxon>Eutardigrada</taxon>
        <taxon>Parachela</taxon>
        <taxon>Hypsibioidea</taxon>
        <taxon>Hypsibiidae</taxon>
        <taxon>Hypsibius</taxon>
    </lineage>
</organism>
<dbReference type="GO" id="GO:0005886">
    <property type="term" value="C:plasma membrane"/>
    <property type="evidence" value="ECO:0007669"/>
    <property type="project" value="TreeGrafter"/>
</dbReference>
<dbReference type="SUPFAM" id="SSF48464">
    <property type="entry name" value="ENTH/VHS domain"/>
    <property type="match status" value="1"/>
</dbReference>
<feature type="compositionally biased region" description="Polar residues" evidence="1">
    <location>
        <begin position="291"/>
        <end position="301"/>
    </location>
</feature>
<name>A0A1W0X282_HYPEX</name>
<accession>A0A1W0X282</accession>
<dbReference type="GO" id="GO:0030276">
    <property type="term" value="F:clathrin binding"/>
    <property type="evidence" value="ECO:0007669"/>
    <property type="project" value="TreeGrafter"/>
</dbReference>
<dbReference type="GO" id="GO:0005543">
    <property type="term" value="F:phospholipid binding"/>
    <property type="evidence" value="ECO:0007669"/>
    <property type="project" value="TreeGrafter"/>
</dbReference>
<sequence>MWKIRELTDQVVNMVMNYTEVEAKVREATNEDPWGPTGPQMQELSQYTYSGEHYHEVMSMLWKRMLIENRTSWRRVYKSLLLLGYMLRNGAERVVTSGKEHLFDLKSLEHYKFVDEVGKDQGINVRNRVKEIVDLLQDDTRLKEERKKARKTKDKYVGLSADDAQMRSRRGGNYSSGGQGNRGSWSPTDSPATSRKHGDSDVDVDEDRGDEFHDDNGKDDSESNGRSSSHQPEKVVKQLKPIGRRIGTEERSSAPARSESGGVKSERDGGGHSSAKAAHGGDDWADFASARNESAQHSSDQSPDDFIEGLTKLHFTKSFKPPPSSGQSIAAPAAAATASSQGLDLLNDQFDDFAAAPTAPVTATSSFDPFPQLGGLQMPAQHQQPFPQQQYGMSHSATTPALAPRPFVPAVAASVSTHSAANNLDFLSSLPQSQSMTFQQPAHQPQQQQQMRMPMVQPMIRPNVQQAPNYSSVGPIGYSFQSAGQAGQVRTPQAAATPAKHDWGKSSSGLGLDIDLNLAKNYNKPLSPTMNQLQNFGSPAAAAPIRPPQGGQFGAPLFGAAPWPAASVGLQQQNAFPSSSQPHQQSQQPFGDLL</sequence>